<dbReference type="EMBL" id="JAIWOZ010000001">
    <property type="protein sequence ID" value="KAH6611092.1"/>
    <property type="molecule type" value="Genomic_DNA"/>
</dbReference>
<feature type="region of interest" description="Disordered" evidence="1">
    <location>
        <begin position="1"/>
        <end position="48"/>
    </location>
</feature>
<proteinExistence type="predicted"/>
<accession>A0A9P8U0J4</accession>
<dbReference type="AlphaFoldDB" id="A0A9P8U0J4"/>
<gene>
    <name evidence="2" type="ORF">Trco_001112</name>
</gene>
<keyword evidence="3" id="KW-1185">Reference proteome</keyword>
<name>A0A9P8U0J4_9HYPO</name>
<evidence type="ECO:0000313" key="2">
    <source>
        <dbReference type="EMBL" id="KAH6611092.1"/>
    </source>
</evidence>
<protein>
    <submittedName>
        <fullName evidence="2">Uncharacterized protein</fullName>
    </submittedName>
</protein>
<evidence type="ECO:0000256" key="1">
    <source>
        <dbReference type="SAM" id="MobiDB-lite"/>
    </source>
</evidence>
<comment type="caution">
    <text evidence="2">The sequence shown here is derived from an EMBL/GenBank/DDBJ whole genome shotgun (WGS) entry which is preliminary data.</text>
</comment>
<organism evidence="2 3">
    <name type="scientific">Trichoderma cornu-damae</name>
    <dbReference type="NCBI Taxonomy" id="654480"/>
    <lineage>
        <taxon>Eukaryota</taxon>
        <taxon>Fungi</taxon>
        <taxon>Dikarya</taxon>
        <taxon>Ascomycota</taxon>
        <taxon>Pezizomycotina</taxon>
        <taxon>Sordariomycetes</taxon>
        <taxon>Hypocreomycetidae</taxon>
        <taxon>Hypocreales</taxon>
        <taxon>Hypocreaceae</taxon>
        <taxon>Trichoderma</taxon>
    </lineage>
</organism>
<reference evidence="2" key="1">
    <citation type="submission" date="2021-08" db="EMBL/GenBank/DDBJ databases">
        <title>Chromosome-Level Trichoderma cornu-damae using Hi-C Data.</title>
        <authorList>
            <person name="Kim C.S."/>
        </authorList>
    </citation>
    <scope>NUCLEOTIDE SEQUENCE</scope>
    <source>
        <strain evidence="2">KA19-0412C</strain>
    </source>
</reference>
<sequence>MVMYKHPSCAHEQRQGKARQGKANARQGKAGQGKAGRGGAGQGKAQARSSHWWRAWRPCCFSPGLMLLPAHQASDWSGFSAR</sequence>
<feature type="compositionally biased region" description="Gly residues" evidence="1">
    <location>
        <begin position="30"/>
        <end position="42"/>
    </location>
</feature>
<dbReference type="Proteomes" id="UP000827724">
    <property type="component" value="Unassembled WGS sequence"/>
</dbReference>
<evidence type="ECO:0000313" key="3">
    <source>
        <dbReference type="Proteomes" id="UP000827724"/>
    </source>
</evidence>